<dbReference type="KEGG" id="dca:Desca_1028"/>
<keyword evidence="6 7" id="KW-0472">Membrane</keyword>
<gene>
    <name evidence="9" type="ordered locus">Desca_1028</name>
</gene>
<dbReference type="eggNOG" id="COG0586">
    <property type="taxonomic scope" value="Bacteria"/>
</dbReference>
<evidence type="ECO:0000256" key="7">
    <source>
        <dbReference type="SAM" id="Phobius"/>
    </source>
</evidence>
<evidence type="ECO:0000313" key="9">
    <source>
        <dbReference type="EMBL" id="AEF93899.1"/>
    </source>
</evidence>
<feature type="transmembrane region" description="Helical" evidence="7">
    <location>
        <begin position="151"/>
        <end position="171"/>
    </location>
</feature>
<feature type="transmembrane region" description="Helical" evidence="7">
    <location>
        <begin position="183"/>
        <end position="204"/>
    </location>
</feature>
<feature type="transmembrane region" description="Helical" evidence="7">
    <location>
        <begin position="63"/>
        <end position="87"/>
    </location>
</feature>
<evidence type="ECO:0000256" key="5">
    <source>
        <dbReference type="ARBA" id="ARBA00022989"/>
    </source>
</evidence>
<evidence type="ECO:0000259" key="8">
    <source>
        <dbReference type="Pfam" id="PF09335"/>
    </source>
</evidence>
<dbReference type="HOGENOM" id="CLU_044208_1_2_9"/>
<evidence type="ECO:0000256" key="3">
    <source>
        <dbReference type="ARBA" id="ARBA00022475"/>
    </source>
</evidence>
<comment type="similarity">
    <text evidence="2">Belongs to the DedA family.</text>
</comment>
<dbReference type="InterPro" id="IPR051311">
    <property type="entry name" value="DedA_domain"/>
</dbReference>
<evidence type="ECO:0000313" key="10">
    <source>
        <dbReference type="Proteomes" id="UP000009226"/>
    </source>
</evidence>
<keyword evidence="5 7" id="KW-1133">Transmembrane helix</keyword>
<dbReference type="PANTHER" id="PTHR42709:SF6">
    <property type="entry name" value="UNDECAPRENYL PHOSPHATE TRANSPORTER A"/>
    <property type="match status" value="1"/>
</dbReference>
<sequence length="212" mass="23824">MSPVEEGNPLEFLEPFLQQVTVIIATLGYWGVGLGMAIESANIPLPSEVILPFGGYLVYTGRLSFWGTVMAGTLGGTLGSIGSYLLGLKGGRPFLKKYGRYIGITERKLATADRWFQRYGEATVFFTRLMPIVRTFISLPAGIAGMNFKRFVIYTFLGSLPWSILLVYVGYALGQNWQAIKPWFHRADFLVVLLLAGGVLYYFWSKLKQRRW</sequence>
<comment type="subcellular location">
    <subcellularLocation>
        <location evidence="1">Cell membrane</location>
        <topology evidence="1">Multi-pass membrane protein</topology>
    </subcellularLocation>
</comment>
<organism evidence="9 10">
    <name type="scientific">Desulfotomaculum nigrificans (strain DSM 14880 / VKM B-2319 / CO-1-SRB)</name>
    <name type="common">Desulfotomaculum carboxydivorans</name>
    <dbReference type="NCBI Taxonomy" id="868595"/>
    <lineage>
        <taxon>Bacteria</taxon>
        <taxon>Bacillati</taxon>
        <taxon>Bacillota</taxon>
        <taxon>Clostridia</taxon>
        <taxon>Eubacteriales</taxon>
        <taxon>Desulfotomaculaceae</taxon>
        <taxon>Desulfotomaculum</taxon>
    </lineage>
</organism>
<evidence type="ECO:0000256" key="1">
    <source>
        <dbReference type="ARBA" id="ARBA00004651"/>
    </source>
</evidence>
<evidence type="ECO:0000256" key="4">
    <source>
        <dbReference type="ARBA" id="ARBA00022692"/>
    </source>
</evidence>
<accession>F6B2S0</accession>
<dbReference type="EMBL" id="CP002736">
    <property type="protein sequence ID" value="AEF93899.1"/>
    <property type="molecule type" value="Genomic_DNA"/>
</dbReference>
<dbReference type="STRING" id="868595.Desca_1028"/>
<dbReference type="Pfam" id="PF09335">
    <property type="entry name" value="VTT_dom"/>
    <property type="match status" value="1"/>
</dbReference>
<evidence type="ECO:0000256" key="2">
    <source>
        <dbReference type="ARBA" id="ARBA00010792"/>
    </source>
</evidence>
<proteinExistence type="inferred from homology"/>
<keyword evidence="3" id="KW-1003">Cell membrane</keyword>
<name>F6B2S0_DESCC</name>
<feature type="transmembrane region" description="Helical" evidence="7">
    <location>
        <begin position="20"/>
        <end position="43"/>
    </location>
</feature>
<feature type="domain" description="VTT" evidence="8">
    <location>
        <begin position="45"/>
        <end position="171"/>
    </location>
</feature>
<dbReference type="PANTHER" id="PTHR42709">
    <property type="entry name" value="ALKALINE PHOSPHATASE LIKE PROTEIN"/>
    <property type="match status" value="1"/>
</dbReference>
<keyword evidence="10" id="KW-1185">Reference proteome</keyword>
<dbReference type="Proteomes" id="UP000009226">
    <property type="component" value="Chromosome"/>
</dbReference>
<dbReference type="GO" id="GO:0005886">
    <property type="term" value="C:plasma membrane"/>
    <property type="evidence" value="ECO:0007669"/>
    <property type="project" value="UniProtKB-SubCell"/>
</dbReference>
<evidence type="ECO:0000256" key="6">
    <source>
        <dbReference type="ARBA" id="ARBA00023136"/>
    </source>
</evidence>
<dbReference type="InterPro" id="IPR032816">
    <property type="entry name" value="VTT_dom"/>
</dbReference>
<protein>
    <submittedName>
        <fullName evidence="9">SNARE associated Golgi protein</fullName>
    </submittedName>
</protein>
<reference evidence="9 10" key="1">
    <citation type="submission" date="2011-05" db="EMBL/GenBank/DDBJ databases">
        <title>Complete sequence of Desulfotomaculum carboxydivorans CO-1-SRB.</title>
        <authorList>
            <consortium name="US DOE Joint Genome Institute"/>
            <person name="Lucas S."/>
            <person name="Han J."/>
            <person name="Lapidus A."/>
            <person name="Cheng J.-F."/>
            <person name="Goodwin L."/>
            <person name="Pitluck S."/>
            <person name="Peters L."/>
            <person name="Mikhailova N."/>
            <person name="Lu M."/>
            <person name="Han C."/>
            <person name="Tapia R."/>
            <person name="Land M."/>
            <person name="Hauser L."/>
            <person name="Kyrpides N."/>
            <person name="Ivanova N."/>
            <person name="Pagani I."/>
            <person name="Stams A."/>
            <person name="Plugge C."/>
            <person name="Muyzer G."/>
            <person name="Kuever J."/>
            <person name="Parshina S."/>
            <person name="Ivanova A."/>
            <person name="Nazina T."/>
            <person name="Woyke T."/>
        </authorList>
    </citation>
    <scope>NUCLEOTIDE SEQUENCE [LARGE SCALE GENOMIC DNA]</scope>
    <source>
        <strain evidence="10">DSM 14880 / VKM B-2319 / CO-1-SRB</strain>
    </source>
</reference>
<keyword evidence="4 7" id="KW-0812">Transmembrane</keyword>
<dbReference type="AlphaFoldDB" id="F6B2S0"/>